<dbReference type="GO" id="GO:0016887">
    <property type="term" value="F:ATP hydrolysis activity"/>
    <property type="evidence" value="ECO:0007669"/>
    <property type="project" value="InterPro"/>
</dbReference>
<name>A0A956NG70_UNCEI</name>
<dbReference type="EMBL" id="JAGQHS010000068">
    <property type="protein sequence ID" value="MCA9756825.1"/>
    <property type="molecule type" value="Genomic_DNA"/>
</dbReference>
<evidence type="ECO:0000256" key="1">
    <source>
        <dbReference type="ARBA" id="ARBA00005417"/>
    </source>
</evidence>
<dbReference type="InterPro" id="IPR003439">
    <property type="entry name" value="ABC_transporter-like_ATP-bd"/>
</dbReference>
<dbReference type="PANTHER" id="PTHR42711:SF5">
    <property type="entry name" value="ABC TRANSPORTER ATP-BINDING PROTEIN NATA"/>
    <property type="match status" value="1"/>
</dbReference>
<comment type="similarity">
    <text evidence="1">Belongs to the ABC transporter superfamily.</text>
</comment>
<dbReference type="AlphaFoldDB" id="A0A956NG70"/>
<evidence type="ECO:0000313" key="6">
    <source>
        <dbReference type="EMBL" id="MCA9756825.1"/>
    </source>
</evidence>
<dbReference type="PANTHER" id="PTHR42711">
    <property type="entry name" value="ABC TRANSPORTER ATP-BINDING PROTEIN"/>
    <property type="match status" value="1"/>
</dbReference>
<evidence type="ECO:0000259" key="5">
    <source>
        <dbReference type="PROSITE" id="PS50893"/>
    </source>
</evidence>
<reference evidence="6" key="2">
    <citation type="journal article" date="2021" name="Microbiome">
        <title>Successional dynamics and alternative stable states in a saline activated sludge microbial community over 9 years.</title>
        <authorList>
            <person name="Wang Y."/>
            <person name="Ye J."/>
            <person name="Ju F."/>
            <person name="Liu L."/>
            <person name="Boyd J.A."/>
            <person name="Deng Y."/>
            <person name="Parks D.H."/>
            <person name="Jiang X."/>
            <person name="Yin X."/>
            <person name="Woodcroft B.J."/>
            <person name="Tyson G.W."/>
            <person name="Hugenholtz P."/>
            <person name="Polz M.F."/>
            <person name="Zhang T."/>
        </authorList>
    </citation>
    <scope>NUCLEOTIDE SEQUENCE</scope>
    <source>
        <strain evidence="6">HKST-UBA02</strain>
    </source>
</reference>
<dbReference type="SMART" id="SM00382">
    <property type="entry name" value="AAA"/>
    <property type="match status" value="1"/>
</dbReference>
<evidence type="ECO:0000313" key="7">
    <source>
        <dbReference type="Proteomes" id="UP000739538"/>
    </source>
</evidence>
<feature type="domain" description="ABC transporter" evidence="5">
    <location>
        <begin position="25"/>
        <end position="255"/>
    </location>
</feature>
<evidence type="ECO:0000256" key="2">
    <source>
        <dbReference type="ARBA" id="ARBA00022448"/>
    </source>
</evidence>
<dbReference type="Gene3D" id="3.40.50.300">
    <property type="entry name" value="P-loop containing nucleotide triphosphate hydrolases"/>
    <property type="match status" value="1"/>
</dbReference>
<dbReference type="CDD" id="cd03230">
    <property type="entry name" value="ABC_DR_subfamily_A"/>
    <property type="match status" value="1"/>
</dbReference>
<proteinExistence type="inferred from homology"/>
<keyword evidence="4 6" id="KW-0067">ATP-binding</keyword>
<evidence type="ECO:0000256" key="3">
    <source>
        <dbReference type="ARBA" id="ARBA00022741"/>
    </source>
</evidence>
<dbReference type="SUPFAM" id="SSF52540">
    <property type="entry name" value="P-loop containing nucleoside triphosphate hydrolases"/>
    <property type="match status" value="1"/>
</dbReference>
<dbReference type="InterPro" id="IPR050763">
    <property type="entry name" value="ABC_transporter_ATP-binding"/>
</dbReference>
<dbReference type="GO" id="GO:0005524">
    <property type="term" value="F:ATP binding"/>
    <property type="evidence" value="ECO:0007669"/>
    <property type="project" value="UniProtKB-KW"/>
</dbReference>
<dbReference type="Pfam" id="PF00005">
    <property type="entry name" value="ABC_tran"/>
    <property type="match status" value="1"/>
</dbReference>
<dbReference type="Proteomes" id="UP000739538">
    <property type="component" value="Unassembled WGS sequence"/>
</dbReference>
<dbReference type="InterPro" id="IPR027417">
    <property type="entry name" value="P-loop_NTPase"/>
</dbReference>
<evidence type="ECO:0000256" key="4">
    <source>
        <dbReference type="ARBA" id="ARBA00022840"/>
    </source>
</evidence>
<organism evidence="6 7">
    <name type="scientific">Eiseniibacteriota bacterium</name>
    <dbReference type="NCBI Taxonomy" id="2212470"/>
    <lineage>
        <taxon>Bacteria</taxon>
        <taxon>Candidatus Eiseniibacteriota</taxon>
    </lineage>
</organism>
<gene>
    <name evidence="6" type="ORF">KDA27_13560</name>
</gene>
<comment type="caution">
    <text evidence="6">The sequence shown here is derived from an EMBL/GenBank/DDBJ whole genome shotgun (WGS) entry which is preliminary data.</text>
</comment>
<keyword evidence="2" id="KW-0813">Transport</keyword>
<keyword evidence="3" id="KW-0547">Nucleotide-binding</keyword>
<reference evidence="6" key="1">
    <citation type="submission" date="2020-04" db="EMBL/GenBank/DDBJ databases">
        <authorList>
            <person name="Zhang T."/>
        </authorList>
    </citation>
    <scope>NUCLEOTIDE SEQUENCE</scope>
    <source>
        <strain evidence="6">HKST-UBA02</strain>
    </source>
</reference>
<dbReference type="PROSITE" id="PS50893">
    <property type="entry name" value="ABC_TRANSPORTER_2"/>
    <property type="match status" value="1"/>
</dbReference>
<accession>A0A956NG70</accession>
<protein>
    <submittedName>
        <fullName evidence="6">ATP-binding cassette domain-containing protein</fullName>
    </submittedName>
</protein>
<dbReference type="InterPro" id="IPR003593">
    <property type="entry name" value="AAA+_ATPase"/>
</dbReference>
<sequence length="335" mass="36514">MSTVIEIDRLSKSYVVPVRGAGVRASIVSLVKRKTRTVEAVKEISLSVETGEVVGFLGPNGAGKTTTMRILTCYLPADSGAAQVAGYDTFTEPVEVRRRIGYLPESAPVYAELGIVEYLQFVAEIRGIPKSEREGRIAKAIERTALGPMIHKDIGQLSKGYRQRVGLAATLIHDPEVLVLDEPTTGLDPNQIIEIRQLIREIGREKTVILSTHILPEVEATCDRVLIINQGKIVASGTPAELTRAAEGKVVCRVGFRAEPAMVEPALRAAPGIEEILPLDTGTNGTCRYEISSKEQDVAERVFHLAVGNGWVLNELHTERLSLEQVFTQLTLGDK</sequence>